<protein>
    <recommendedName>
        <fullName evidence="4">Gem-associated protein 8</fullName>
    </recommendedName>
</protein>
<dbReference type="PANTHER" id="PTHR16238">
    <property type="entry name" value="GEM-ASSOCIATED PROTEIN 8"/>
    <property type="match status" value="1"/>
</dbReference>
<dbReference type="Proteomes" id="UP001046870">
    <property type="component" value="Chromosome 12"/>
</dbReference>
<dbReference type="AlphaFoldDB" id="A0A9D3PTN1"/>
<gene>
    <name evidence="2" type="ORF">MATL_G00155200</name>
</gene>
<keyword evidence="3" id="KW-1185">Reference proteome</keyword>
<evidence type="ECO:0000256" key="1">
    <source>
        <dbReference type="SAM" id="Coils"/>
    </source>
</evidence>
<dbReference type="PANTHER" id="PTHR16238:SF7">
    <property type="entry name" value="GEM-ASSOCIATED PROTEIN 8"/>
    <property type="match status" value="1"/>
</dbReference>
<proteinExistence type="predicted"/>
<evidence type="ECO:0000313" key="3">
    <source>
        <dbReference type="Proteomes" id="UP001046870"/>
    </source>
</evidence>
<evidence type="ECO:0008006" key="4">
    <source>
        <dbReference type="Google" id="ProtNLM"/>
    </source>
</evidence>
<name>A0A9D3PTN1_MEGAT</name>
<reference evidence="2" key="1">
    <citation type="submission" date="2021-01" db="EMBL/GenBank/DDBJ databases">
        <authorList>
            <person name="Zahm M."/>
            <person name="Roques C."/>
            <person name="Cabau C."/>
            <person name="Klopp C."/>
            <person name="Donnadieu C."/>
            <person name="Jouanno E."/>
            <person name="Lampietro C."/>
            <person name="Louis A."/>
            <person name="Herpin A."/>
            <person name="Echchiki A."/>
            <person name="Berthelot C."/>
            <person name="Parey E."/>
            <person name="Roest-Crollius H."/>
            <person name="Braasch I."/>
            <person name="Postlethwait J."/>
            <person name="Bobe J."/>
            <person name="Montfort J."/>
            <person name="Bouchez O."/>
            <person name="Begum T."/>
            <person name="Mejri S."/>
            <person name="Adams A."/>
            <person name="Chen W.-J."/>
            <person name="Guiguen Y."/>
        </authorList>
    </citation>
    <scope>NUCLEOTIDE SEQUENCE</scope>
    <source>
        <strain evidence="2">YG-15Mar2019-1</strain>
        <tissue evidence="2">Brain</tissue>
    </source>
</reference>
<accession>A0A9D3PTN1</accession>
<dbReference type="Pfam" id="PF15348">
    <property type="entry name" value="GEMIN8"/>
    <property type="match status" value="1"/>
</dbReference>
<dbReference type="EMBL" id="JAFDVH010000012">
    <property type="protein sequence ID" value="KAG7467572.1"/>
    <property type="molecule type" value="Genomic_DNA"/>
</dbReference>
<dbReference type="OrthoDB" id="5989213at2759"/>
<comment type="caution">
    <text evidence="2">The sequence shown here is derived from an EMBL/GenBank/DDBJ whole genome shotgun (WGS) entry which is preliminary data.</text>
</comment>
<keyword evidence="1" id="KW-0175">Coiled coil</keyword>
<sequence>MSPNISSHRTGYFRKFPAPEMNLNLSKDGQCANAIVIFHSDTSEEPVMTYTPRYSICHHFLWGFLKALRKEVNISSLDMDRHGEISSWFTHPVYLRYWHHYQQALAWQQRHMQAYRRALEAFASPPFPGLCAASHARYPDWHLAEGADIEGEGNRLVMTSDPLPSTDWCAPKSSTAQLDTDSNSEIECDVSNMEITDELRQYFAQTERHREELKKQQQKEAEQENAYVLADQDLHRVSWCSTLPPAERPGERRGAEMKKLYGEDAAKIMGMETAMQLNFDRNCDRKQPKYWPVIPLKL</sequence>
<dbReference type="InterPro" id="IPR034754">
    <property type="entry name" value="GEMIN8"/>
</dbReference>
<evidence type="ECO:0000313" key="2">
    <source>
        <dbReference type="EMBL" id="KAG7467572.1"/>
    </source>
</evidence>
<dbReference type="GO" id="GO:0000387">
    <property type="term" value="P:spliceosomal snRNP assembly"/>
    <property type="evidence" value="ECO:0007669"/>
    <property type="project" value="InterPro"/>
</dbReference>
<feature type="coiled-coil region" evidence="1">
    <location>
        <begin position="199"/>
        <end position="226"/>
    </location>
</feature>
<organism evidence="2 3">
    <name type="scientific">Megalops atlanticus</name>
    <name type="common">Tarpon</name>
    <name type="synonym">Clupea gigantea</name>
    <dbReference type="NCBI Taxonomy" id="7932"/>
    <lineage>
        <taxon>Eukaryota</taxon>
        <taxon>Metazoa</taxon>
        <taxon>Chordata</taxon>
        <taxon>Craniata</taxon>
        <taxon>Vertebrata</taxon>
        <taxon>Euteleostomi</taxon>
        <taxon>Actinopterygii</taxon>
        <taxon>Neopterygii</taxon>
        <taxon>Teleostei</taxon>
        <taxon>Elopiformes</taxon>
        <taxon>Megalopidae</taxon>
        <taxon>Megalops</taxon>
    </lineage>
</organism>
<dbReference type="GO" id="GO:0032797">
    <property type="term" value="C:SMN complex"/>
    <property type="evidence" value="ECO:0007669"/>
    <property type="project" value="InterPro"/>
</dbReference>